<feature type="compositionally biased region" description="Basic and acidic residues" evidence="1">
    <location>
        <begin position="375"/>
        <end position="396"/>
    </location>
</feature>
<gene>
    <name evidence="2" type="ORF">PV05_00449</name>
</gene>
<dbReference type="HOGENOM" id="CLU_297891_0_0_1"/>
<dbReference type="OrthoDB" id="5324692at2759"/>
<dbReference type="STRING" id="348802.A0A0D2FJ86"/>
<dbReference type="EMBL" id="KN847317">
    <property type="protein sequence ID" value="KIW60214.1"/>
    <property type="molecule type" value="Genomic_DNA"/>
</dbReference>
<proteinExistence type="predicted"/>
<feature type="compositionally biased region" description="Polar residues" evidence="1">
    <location>
        <begin position="294"/>
        <end position="325"/>
    </location>
</feature>
<organism evidence="2 3">
    <name type="scientific">Exophiala xenobiotica</name>
    <dbReference type="NCBI Taxonomy" id="348802"/>
    <lineage>
        <taxon>Eukaryota</taxon>
        <taxon>Fungi</taxon>
        <taxon>Dikarya</taxon>
        <taxon>Ascomycota</taxon>
        <taxon>Pezizomycotina</taxon>
        <taxon>Eurotiomycetes</taxon>
        <taxon>Chaetothyriomycetidae</taxon>
        <taxon>Chaetothyriales</taxon>
        <taxon>Herpotrichiellaceae</taxon>
        <taxon>Exophiala</taxon>
    </lineage>
</organism>
<feature type="compositionally biased region" description="Basic and acidic residues" evidence="1">
    <location>
        <begin position="197"/>
        <end position="208"/>
    </location>
</feature>
<name>A0A0D2FJ86_9EURO</name>
<dbReference type="RefSeq" id="XP_013320798.1">
    <property type="nucleotide sequence ID" value="XM_013465344.1"/>
</dbReference>
<feature type="compositionally biased region" description="Basic and acidic residues" evidence="1">
    <location>
        <begin position="119"/>
        <end position="135"/>
    </location>
</feature>
<dbReference type="AlphaFoldDB" id="A0A0D2FJ86"/>
<reference evidence="2 3" key="1">
    <citation type="submission" date="2015-01" db="EMBL/GenBank/DDBJ databases">
        <title>The Genome Sequence of Exophiala xenobiotica CBS118157.</title>
        <authorList>
            <consortium name="The Broad Institute Genomics Platform"/>
            <person name="Cuomo C."/>
            <person name="de Hoog S."/>
            <person name="Gorbushina A."/>
            <person name="Stielow B."/>
            <person name="Teixiera M."/>
            <person name="Abouelleil A."/>
            <person name="Chapman S.B."/>
            <person name="Priest M."/>
            <person name="Young S.K."/>
            <person name="Wortman J."/>
            <person name="Nusbaum C."/>
            <person name="Birren B."/>
        </authorList>
    </citation>
    <scope>NUCLEOTIDE SEQUENCE [LARGE SCALE GENOMIC DNA]</scope>
    <source>
        <strain evidence="2 3">CBS 118157</strain>
    </source>
</reference>
<accession>A0A0D2FJ86</accession>
<dbReference type="GeneID" id="25322357"/>
<feature type="region of interest" description="Disordered" evidence="1">
    <location>
        <begin position="504"/>
        <end position="575"/>
    </location>
</feature>
<feature type="compositionally biased region" description="Basic and acidic residues" evidence="1">
    <location>
        <begin position="326"/>
        <end position="341"/>
    </location>
</feature>
<evidence type="ECO:0000256" key="1">
    <source>
        <dbReference type="SAM" id="MobiDB-lite"/>
    </source>
</evidence>
<evidence type="ECO:0000313" key="2">
    <source>
        <dbReference type="EMBL" id="KIW60214.1"/>
    </source>
</evidence>
<keyword evidence="3" id="KW-1185">Reference proteome</keyword>
<feature type="compositionally biased region" description="Basic residues" evidence="1">
    <location>
        <begin position="342"/>
        <end position="353"/>
    </location>
</feature>
<feature type="compositionally biased region" description="Polar residues" evidence="1">
    <location>
        <begin position="33"/>
        <end position="46"/>
    </location>
</feature>
<feature type="compositionally biased region" description="Polar residues" evidence="1">
    <location>
        <begin position="550"/>
        <end position="559"/>
    </location>
</feature>
<protein>
    <submittedName>
        <fullName evidence="2">Uncharacterized protein</fullName>
    </submittedName>
</protein>
<dbReference type="Proteomes" id="UP000054342">
    <property type="component" value="Unassembled WGS sequence"/>
</dbReference>
<feature type="region of interest" description="Disordered" evidence="1">
    <location>
        <begin position="29"/>
        <end position="480"/>
    </location>
</feature>
<feature type="compositionally biased region" description="Basic residues" evidence="1">
    <location>
        <begin position="209"/>
        <end position="221"/>
    </location>
</feature>
<sequence>MTQVWPPSPCVEDEEVSLAKEHLLDVPIHQLKTDNQPAGSRGSVNQYPIIVDSDDPDAANKQHDSNSDNVRSKKHKESADTDAPANTEKRFILVSDKTALEEEPTSETFHRSKSTTQLDKQEAQKERPQVSRIHTDFGPGLDGPTARWRQPSSYPHTSQPMPGSVSGGPQSGPNLLSPMDVHRPRRSRSVHQATRPAHNDSSDSEHVSKSKRSHERSRSTARKQSYPQSDRSDTEYMKSPTQSRSDRKTTDGFSSRAQRYRSPAPSKGGFVGYSYTSQEHITPPQSPKPMLEHTPSSILDWNASGYPSSRRGTGQLISESPYTSSAEERRSRKQGSEDEKRNRRASRSRRRSHYYPQEGDKPSMSRATSRRRERGFKDESNRGSFSSDERARREQHIPLSARTPKAMEDYFNRALSVKQSRRSGHNNDHSRPVSPLASPPESPPRTPRGDKAPREYFEPPLSTANTSKPRSRPPSVDDSYFNNLKPLTTLLGAATLGASLASKAMPSSSRSSTSLSTLETPSSGSQSRPNSGQRSRKPSPVSEEVPKVTYTLSRNNSFASKDEGQPTRTTTYAIHEDRTLQKTSTYVPAPVESPRTATRAASYSYPLEAPRPPAPYRAMSTTSTQAFQQYLHVTTQQPVVSAPVSPEVVSTPSTVPPRSSVPPLCPRSSPIAGLSDWYTIREMPFLDFCPSCMSFLGGTRFRDHFIPSLPKDSRRPVLCAMSRPWIRLAWLQSAKQERKDLSLVWDLSSPPPEGTRPCPGSEPEHRRWYHLTDPRTKRPVEGFNICSACVMKVDLTFPQLRSHLFDRPRDKLNEEKVCNLSSTSRHFWSILAELERLAERRHREQLRQRDIQDFVEYIRRMSRHRECAKDAMLATASWHFIPDLPEFTICEECFEEVVWPLRDWPIAREVSKTLKIVPNLRRSQLLPGISCQLYSDRMRRVFREAVTKNDFESLKTAARHRYSMEHRLQELHKRYDAEQQAGWDRRAEMEQNIAFWKSIE</sequence>
<feature type="compositionally biased region" description="Pro residues" evidence="1">
    <location>
        <begin position="437"/>
        <end position="446"/>
    </location>
</feature>
<feature type="compositionally biased region" description="Basic and acidic residues" evidence="1">
    <location>
        <begin position="447"/>
        <end position="457"/>
    </location>
</feature>
<feature type="compositionally biased region" description="Low complexity" evidence="1">
    <location>
        <begin position="504"/>
        <end position="525"/>
    </location>
</feature>
<evidence type="ECO:0000313" key="3">
    <source>
        <dbReference type="Proteomes" id="UP000054342"/>
    </source>
</evidence>